<evidence type="ECO:0000313" key="1">
    <source>
        <dbReference type="EMBL" id="OJJ65719.1"/>
    </source>
</evidence>
<protein>
    <submittedName>
        <fullName evidence="1">Uncharacterized protein</fullName>
    </submittedName>
</protein>
<dbReference type="Proteomes" id="UP000184499">
    <property type="component" value="Unassembled WGS sequence"/>
</dbReference>
<dbReference type="GeneID" id="93578851"/>
<dbReference type="AlphaFoldDB" id="A0A1L9U235"/>
<dbReference type="RefSeq" id="XP_067472970.1">
    <property type="nucleotide sequence ID" value="XM_067626363.1"/>
</dbReference>
<keyword evidence="2" id="KW-1185">Reference proteome</keyword>
<gene>
    <name evidence="1" type="ORF">ASPBRDRAFT_49536</name>
</gene>
<accession>A0A1L9U235</accession>
<sequence length="65" mass="7036">MAPNLGAAAKELADMMITDGKLTAPQMAEVINCHERTITRHDLKLGTREPPPHFTCTLGHNVGGR</sequence>
<evidence type="ECO:0000313" key="2">
    <source>
        <dbReference type="Proteomes" id="UP000184499"/>
    </source>
</evidence>
<dbReference type="VEuPathDB" id="FungiDB:ASPBRDRAFT_49536"/>
<reference evidence="2" key="1">
    <citation type="journal article" date="2017" name="Genome Biol.">
        <title>Comparative genomics reveals high biological diversity and specific adaptations in the industrially and medically important fungal genus Aspergillus.</title>
        <authorList>
            <person name="de Vries R.P."/>
            <person name="Riley R."/>
            <person name="Wiebenga A."/>
            <person name="Aguilar-Osorio G."/>
            <person name="Amillis S."/>
            <person name="Uchima C.A."/>
            <person name="Anderluh G."/>
            <person name="Asadollahi M."/>
            <person name="Askin M."/>
            <person name="Barry K."/>
            <person name="Battaglia E."/>
            <person name="Bayram O."/>
            <person name="Benocci T."/>
            <person name="Braus-Stromeyer S.A."/>
            <person name="Caldana C."/>
            <person name="Canovas D."/>
            <person name="Cerqueira G.C."/>
            <person name="Chen F."/>
            <person name="Chen W."/>
            <person name="Choi C."/>
            <person name="Clum A."/>
            <person name="Dos Santos R.A."/>
            <person name="Damasio A.R."/>
            <person name="Diallinas G."/>
            <person name="Emri T."/>
            <person name="Fekete E."/>
            <person name="Flipphi M."/>
            <person name="Freyberg S."/>
            <person name="Gallo A."/>
            <person name="Gournas C."/>
            <person name="Habgood R."/>
            <person name="Hainaut M."/>
            <person name="Harispe M.L."/>
            <person name="Henrissat B."/>
            <person name="Hilden K.S."/>
            <person name="Hope R."/>
            <person name="Hossain A."/>
            <person name="Karabika E."/>
            <person name="Karaffa L."/>
            <person name="Karanyi Z."/>
            <person name="Krasevec N."/>
            <person name="Kuo A."/>
            <person name="Kusch H."/>
            <person name="LaButti K."/>
            <person name="Lagendijk E.L."/>
            <person name="Lapidus A."/>
            <person name="Levasseur A."/>
            <person name="Lindquist E."/>
            <person name="Lipzen A."/>
            <person name="Logrieco A.F."/>
            <person name="MacCabe A."/>
            <person name="Maekelae M.R."/>
            <person name="Malavazi I."/>
            <person name="Melin P."/>
            <person name="Meyer V."/>
            <person name="Mielnichuk N."/>
            <person name="Miskei M."/>
            <person name="Molnar A.P."/>
            <person name="Mule G."/>
            <person name="Ngan C.Y."/>
            <person name="Orejas M."/>
            <person name="Orosz E."/>
            <person name="Ouedraogo J.P."/>
            <person name="Overkamp K.M."/>
            <person name="Park H.-S."/>
            <person name="Perrone G."/>
            <person name="Piumi F."/>
            <person name="Punt P.J."/>
            <person name="Ram A.F."/>
            <person name="Ramon A."/>
            <person name="Rauscher S."/>
            <person name="Record E."/>
            <person name="Riano-Pachon D.M."/>
            <person name="Robert V."/>
            <person name="Roehrig J."/>
            <person name="Ruller R."/>
            <person name="Salamov A."/>
            <person name="Salih N.S."/>
            <person name="Samson R.A."/>
            <person name="Sandor E."/>
            <person name="Sanguinetti M."/>
            <person name="Schuetze T."/>
            <person name="Sepcic K."/>
            <person name="Shelest E."/>
            <person name="Sherlock G."/>
            <person name="Sophianopoulou V."/>
            <person name="Squina F.M."/>
            <person name="Sun H."/>
            <person name="Susca A."/>
            <person name="Todd R.B."/>
            <person name="Tsang A."/>
            <person name="Unkles S.E."/>
            <person name="van de Wiele N."/>
            <person name="van Rossen-Uffink D."/>
            <person name="Oliveira J.V."/>
            <person name="Vesth T.C."/>
            <person name="Visser J."/>
            <person name="Yu J.-H."/>
            <person name="Zhou M."/>
            <person name="Andersen M.R."/>
            <person name="Archer D.B."/>
            <person name="Baker S.E."/>
            <person name="Benoit I."/>
            <person name="Brakhage A.A."/>
            <person name="Braus G.H."/>
            <person name="Fischer R."/>
            <person name="Frisvad J.C."/>
            <person name="Goldman G.H."/>
            <person name="Houbraken J."/>
            <person name="Oakley B."/>
            <person name="Pocsi I."/>
            <person name="Scazzocchio C."/>
            <person name="Seiboth B."/>
            <person name="vanKuyk P.A."/>
            <person name="Wortman J."/>
            <person name="Dyer P.S."/>
            <person name="Grigoriev I.V."/>
        </authorList>
    </citation>
    <scope>NUCLEOTIDE SEQUENCE [LARGE SCALE GENOMIC DNA]</scope>
    <source>
        <strain evidence="2">CBS 101740 / IMI 381727 / IBT 21946</strain>
    </source>
</reference>
<dbReference type="EMBL" id="KV878710">
    <property type="protein sequence ID" value="OJJ65719.1"/>
    <property type="molecule type" value="Genomic_DNA"/>
</dbReference>
<name>A0A1L9U235_ASPBC</name>
<proteinExistence type="predicted"/>
<organism evidence="1 2">
    <name type="scientific">Aspergillus brasiliensis (strain CBS 101740 / IMI 381727 / IBT 21946)</name>
    <dbReference type="NCBI Taxonomy" id="767769"/>
    <lineage>
        <taxon>Eukaryota</taxon>
        <taxon>Fungi</taxon>
        <taxon>Dikarya</taxon>
        <taxon>Ascomycota</taxon>
        <taxon>Pezizomycotina</taxon>
        <taxon>Eurotiomycetes</taxon>
        <taxon>Eurotiomycetidae</taxon>
        <taxon>Eurotiales</taxon>
        <taxon>Aspergillaceae</taxon>
        <taxon>Aspergillus</taxon>
        <taxon>Aspergillus subgen. Circumdati</taxon>
    </lineage>
</organism>